<evidence type="ECO:0000313" key="2">
    <source>
        <dbReference type="EMBL" id="QHS88359.1"/>
    </source>
</evidence>
<feature type="transmembrane region" description="Helical" evidence="1">
    <location>
        <begin position="6"/>
        <end position="27"/>
    </location>
</feature>
<organism evidence="2">
    <name type="scientific">viral metagenome</name>
    <dbReference type="NCBI Taxonomy" id="1070528"/>
    <lineage>
        <taxon>unclassified sequences</taxon>
        <taxon>metagenomes</taxon>
        <taxon>organismal metagenomes</taxon>
    </lineage>
</organism>
<dbReference type="AlphaFoldDB" id="A0A6C0B9W5"/>
<evidence type="ECO:0000256" key="1">
    <source>
        <dbReference type="SAM" id="Phobius"/>
    </source>
</evidence>
<keyword evidence="1" id="KW-1133">Transmembrane helix</keyword>
<proteinExistence type="predicted"/>
<keyword evidence="1" id="KW-0812">Transmembrane</keyword>
<accession>A0A6C0B9W5</accession>
<feature type="transmembrane region" description="Helical" evidence="1">
    <location>
        <begin position="39"/>
        <end position="56"/>
    </location>
</feature>
<name>A0A6C0B9W5_9ZZZZ</name>
<sequence>MDYKVVGSLFNMIVFIIFASSYTFRYVKRMGVRDEDTSLIIRSLLVGLVSYLSMNMNY</sequence>
<protein>
    <submittedName>
        <fullName evidence="2">Uncharacterized protein</fullName>
    </submittedName>
</protein>
<reference evidence="2" key="1">
    <citation type="journal article" date="2020" name="Nature">
        <title>Giant virus diversity and host interactions through global metagenomics.</title>
        <authorList>
            <person name="Schulz F."/>
            <person name="Roux S."/>
            <person name="Paez-Espino D."/>
            <person name="Jungbluth S."/>
            <person name="Walsh D.A."/>
            <person name="Denef V.J."/>
            <person name="McMahon K.D."/>
            <person name="Konstantinidis K.T."/>
            <person name="Eloe-Fadrosh E.A."/>
            <person name="Kyrpides N.C."/>
            <person name="Woyke T."/>
        </authorList>
    </citation>
    <scope>NUCLEOTIDE SEQUENCE</scope>
    <source>
        <strain evidence="2">GVMAG-M-3300010158-55</strain>
    </source>
</reference>
<keyword evidence="1" id="KW-0472">Membrane</keyword>
<dbReference type="EMBL" id="MN739095">
    <property type="protein sequence ID" value="QHS88359.1"/>
    <property type="molecule type" value="Genomic_DNA"/>
</dbReference>